<evidence type="ECO:0000313" key="3">
    <source>
        <dbReference type="Proteomes" id="UP000018849"/>
    </source>
</evidence>
<dbReference type="PANTHER" id="PTHR36153">
    <property type="entry name" value="INNER MEMBRANE PROTEIN-RELATED"/>
    <property type="match status" value="1"/>
</dbReference>
<reference evidence="2 3" key="1">
    <citation type="journal article" date="2013" name="PLoS Pathog.">
        <title>Genomic analysis of the Kiwifruit pathogen Pseudomonas syringae pv. actinidiae provides insight into the origins of an emergent plant disease.</title>
        <authorList>
            <person name="McCann H.C."/>
            <person name="Rikkerink E.H."/>
            <person name="Bertels F."/>
            <person name="Fiers M."/>
            <person name="Lu A."/>
            <person name="Rees-George J."/>
            <person name="Andersen M.T."/>
            <person name="Gleave A.P."/>
            <person name="Haubold B."/>
            <person name="Wohlers M.W."/>
            <person name="Guttman D.S."/>
            <person name="Wang P.W."/>
            <person name="Straub C."/>
            <person name="Vanneste J.L."/>
            <person name="Rainey P.B."/>
            <person name="Templeton M.D."/>
        </authorList>
    </citation>
    <scope>NUCLEOTIDE SEQUENCE [LARGE SCALE GENOMIC DNA]</scope>
    <source>
        <strain evidence="2 3">ICMP 19096</strain>
    </source>
</reference>
<keyword evidence="1" id="KW-1133">Transmembrane helix</keyword>
<accession>A0A656JJI2</accession>
<evidence type="ECO:0000313" key="2">
    <source>
        <dbReference type="EMBL" id="EPN30862.1"/>
    </source>
</evidence>
<evidence type="ECO:0000256" key="1">
    <source>
        <dbReference type="SAM" id="Phobius"/>
    </source>
</evidence>
<proteinExistence type="predicted"/>
<feature type="non-terminal residue" evidence="2">
    <location>
        <position position="109"/>
    </location>
</feature>
<dbReference type="AlphaFoldDB" id="A0A656JJI2"/>
<name>A0A656JJI2_PSESF</name>
<dbReference type="PANTHER" id="PTHR36153:SF1">
    <property type="entry name" value="TYPE VI SECRETION SYSTEM COMPONENT TSSM1"/>
    <property type="match status" value="1"/>
</dbReference>
<feature type="transmembrane region" description="Helical" evidence="1">
    <location>
        <begin position="49"/>
        <end position="70"/>
    </location>
</feature>
<dbReference type="InterPro" id="IPR053156">
    <property type="entry name" value="T6SS_TssM-like"/>
</dbReference>
<gene>
    <name evidence="2" type="ORF">A245_45188</name>
</gene>
<sequence length="109" mass="13018">MMKNFFKKVGAFLRKTWVWTLLLVLFVALLVWFVGPLLAVDDYRFWESSTSRLLTISVLFLVWGLTMVFVSWRAGVRKKALEESEDGQDRIRREEQIDEEQKELKTRFK</sequence>
<dbReference type="Proteomes" id="UP000018849">
    <property type="component" value="Unassembled WGS sequence"/>
</dbReference>
<keyword evidence="1" id="KW-0812">Transmembrane</keyword>
<keyword evidence="1" id="KW-0472">Membrane</keyword>
<dbReference type="EMBL" id="AOKF01003839">
    <property type="protein sequence ID" value="EPN30862.1"/>
    <property type="molecule type" value="Genomic_DNA"/>
</dbReference>
<organism evidence="2 3">
    <name type="scientific">Pseudomonas syringae pv. actinidiae ICMP 19096</name>
    <dbReference type="NCBI Taxonomy" id="1194405"/>
    <lineage>
        <taxon>Bacteria</taxon>
        <taxon>Pseudomonadati</taxon>
        <taxon>Pseudomonadota</taxon>
        <taxon>Gammaproteobacteria</taxon>
        <taxon>Pseudomonadales</taxon>
        <taxon>Pseudomonadaceae</taxon>
        <taxon>Pseudomonas</taxon>
        <taxon>Pseudomonas syringae</taxon>
    </lineage>
</organism>
<protein>
    <submittedName>
        <fullName evidence="2">Type VI secretion protein IcmF</fullName>
    </submittedName>
</protein>
<comment type="caution">
    <text evidence="2">The sequence shown here is derived from an EMBL/GenBank/DDBJ whole genome shotgun (WGS) entry which is preliminary data.</text>
</comment>